<evidence type="ECO:0000256" key="1">
    <source>
        <dbReference type="SAM" id="MobiDB-lite"/>
    </source>
</evidence>
<dbReference type="OrthoDB" id="10444044at2759"/>
<feature type="compositionally biased region" description="Polar residues" evidence="1">
    <location>
        <begin position="20"/>
        <end position="29"/>
    </location>
</feature>
<reference evidence="3 4" key="1">
    <citation type="submission" date="2016-03" db="EMBL/GenBank/DDBJ databases">
        <title>Choanephora cucurbitarum.</title>
        <authorList>
            <person name="Min B."/>
            <person name="Park H."/>
            <person name="Park J.-H."/>
            <person name="Shin H.-D."/>
            <person name="Choi I.-G."/>
        </authorList>
    </citation>
    <scope>NUCLEOTIDE SEQUENCE [LARGE SCALE GENOMIC DNA]</scope>
    <source>
        <strain evidence="3 4">KUS-F28377</strain>
    </source>
</reference>
<feature type="non-terminal residue" evidence="3">
    <location>
        <position position="164"/>
    </location>
</feature>
<dbReference type="AlphaFoldDB" id="A0A1C7N8R7"/>
<dbReference type="InterPro" id="IPR036819">
    <property type="entry name" value="Subtilisin_inhibitor-like_sf"/>
</dbReference>
<dbReference type="SUPFAM" id="SSF55399">
    <property type="entry name" value="Subtilisin inhibitor"/>
    <property type="match status" value="1"/>
</dbReference>
<dbReference type="InterPro" id="IPR023549">
    <property type="entry name" value="Subtilisin_inhibitor"/>
</dbReference>
<proteinExistence type="predicted"/>
<comment type="caution">
    <text evidence="3">The sequence shown here is derived from an EMBL/GenBank/DDBJ whole genome shotgun (WGS) entry which is preliminary data.</text>
</comment>
<feature type="non-terminal residue" evidence="3">
    <location>
        <position position="1"/>
    </location>
</feature>
<name>A0A1C7N8R7_9FUNG</name>
<dbReference type="Proteomes" id="UP000093000">
    <property type="component" value="Unassembled WGS sequence"/>
</dbReference>
<dbReference type="GO" id="GO:0004867">
    <property type="term" value="F:serine-type endopeptidase inhibitor activity"/>
    <property type="evidence" value="ECO:0007669"/>
    <property type="project" value="InterPro"/>
</dbReference>
<keyword evidence="4" id="KW-1185">Reference proteome</keyword>
<accession>A0A1C7N8R7</accession>
<sequence>KLSVASELSTVSKCPKEQTSKQTGNQATRQPGKPNKQTNKQEDRLVLSTLAFCALSVSAAVSKNTTDFVIATSPYYPDSKVHLYCFPVNQHFPETAALCNQLQTADSDFKGLPAANCTHSGEPIRFYIRGLLNGQEVNYEEKFEDYCAAKERLGLIAEGVLPSK</sequence>
<feature type="compositionally biased region" description="Polar residues" evidence="1">
    <location>
        <begin position="1"/>
        <end position="12"/>
    </location>
</feature>
<evidence type="ECO:0000313" key="4">
    <source>
        <dbReference type="Proteomes" id="UP000093000"/>
    </source>
</evidence>
<dbReference type="InParanoid" id="A0A1C7N8R7"/>
<evidence type="ECO:0000313" key="3">
    <source>
        <dbReference type="EMBL" id="OBZ85522.1"/>
    </source>
</evidence>
<feature type="region of interest" description="Disordered" evidence="1">
    <location>
        <begin position="1"/>
        <end position="40"/>
    </location>
</feature>
<feature type="domain" description="Subtilisin inhibitor" evidence="2">
    <location>
        <begin position="78"/>
        <end position="144"/>
    </location>
</feature>
<dbReference type="Gene3D" id="3.30.350.10">
    <property type="entry name" value="Subtilisin inhibitor-like"/>
    <property type="match status" value="1"/>
</dbReference>
<protein>
    <submittedName>
        <fullName evidence="3">Protease inhibitor SIL-V1/SIL-V4</fullName>
    </submittedName>
</protein>
<gene>
    <name evidence="3" type="primary">SSI_2</name>
    <name evidence="3" type="ORF">A0J61_06419</name>
</gene>
<organism evidence="3 4">
    <name type="scientific">Choanephora cucurbitarum</name>
    <dbReference type="NCBI Taxonomy" id="101091"/>
    <lineage>
        <taxon>Eukaryota</taxon>
        <taxon>Fungi</taxon>
        <taxon>Fungi incertae sedis</taxon>
        <taxon>Mucoromycota</taxon>
        <taxon>Mucoromycotina</taxon>
        <taxon>Mucoromycetes</taxon>
        <taxon>Mucorales</taxon>
        <taxon>Mucorineae</taxon>
        <taxon>Choanephoraceae</taxon>
        <taxon>Choanephoroideae</taxon>
        <taxon>Choanephora</taxon>
    </lineage>
</organism>
<dbReference type="EMBL" id="LUGH01000387">
    <property type="protein sequence ID" value="OBZ85522.1"/>
    <property type="molecule type" value="Genomic_DNA"/>
</dbReference>
<evidence type="ECO:0000259" key="2">
    <source>
        <dbReference type="Pfam" id="PF00720"/>
    </source>
</evidence>
<dbReference type="Pfam" id="PF00720">
    <property type="entry name" value="SSI"/>
    <property type="match status" value="1"/>
</dbReference>